<keyword evidence="3" id="KW-0560">Oxidoreductase</keyword>
<dbReference type="Proteomes" id="UP000001405">
    <property type="component" value="Chromosome"/>
</dbReference>
<dbReference type="InterPro" id="IPR006076">
    <property type="entry name" value="FAD-dep_OxRdtase"/>
</dbReference>
<dbReference type="InterPro" id="IPR036188">
    <property type="entry name" value="FAD/NAD-bd_sf"/>
</dbReference>
<dbReference type="SUPFAM" id="SSF54373">
    <property type="entry name" value="FAD-linked reductases, C-terminal domain"/>
    <property type="match status" value="1"/>
</dbReference>
<dbReference type="STRING" id="1453429.UCYN_06790"/>
<dbReference type="EMBL" id="CP001842">
    <property type="protein sequence ID" value="ADB95376.1"/>
    <property type="molecule type" value="Genomic_DNA"/>
</dbReference>
<dbReference type="InterPro" id="IPR012727">
    <property type="entry name" value="Gly_oxidase_ThiO"/>
</dbReference>
<dbReference type="EC" id="1.4.3.19" evidence="5"/>
<dbReference type="SUPFAM" id="SSF51905">
    <property type="entry name" value="FAD/NAD(P)-binding domain"/>
    <property type="match status" value="1"/>
</dbReference>
<evidence type="ECO:0000256" key="3">
    <source>
        <dbReference type="ARBA" id="ARBA00023002"/>
    </source>
</evidence>
<accession>D3EPH6</accession>
<evidence type="ECO:0000259" key="6">
    <source>
        <dbReference type="Pfam" id="PF01266"/>
    </source>
</evidence>
<dbReference type="GO" id="GO:0009229">
    <property type="term" value="P:thiamine diphosphate biosynthetic process"/>
    <property type="evidence" value="ECO:0007669"/>
    <property type="project" value="UniProtKB-UniPathway"/>
</dbReference>
<evidence type="ECO:0000313" key="8">
    <source>
        <dbReference type="Proteomes" id="UP000001405"/>
    </source>
</evidence>
<comment type="pathway">
    <text evidence="1">Cofactor biosynthesis; thiamine diphosphate biosynthesis.</text>
</comment>
<evidence type="ECO:0000313" key="7">
    <source>
        <dbReference type="EMBL" id="ADB95376.1"/>
    </source>
</evidence>
<dbReference type="GO" id="GO:0005737">
    <property type="term" value="C:cytoplasm"/>
    <property type="evidence" value="ECO:0007669"/>
    <property type="project" value="TreeGrafter"/>
</dbReference>
<dbReference type="Gene3D" id="3.30.9.10">
    <property type="entry name" value="D-Amino Acid Oxidase, subunit A, domain 2"/>
    <property type="match status" value="1"/>
</dbReference>
<dbReference type="Gene3D" id="3.50.50.60">
    <property type="entry name" value="FAD/NAD(P)-binding domain"/>
    <property type="match status" value="1"/>
</dbReference>
<keyword evidence="8" id="KW-1185">Reference proteome</keyword>
<sequence>MIMSTTSDVIIIGGGIIGMSIAIDLKLKGISVTVCNKNLAQSASPAAAGMLAPYAERLSGPLLDLCLKSRCAYPDWIRKIQKLTNLDLKYENCGALAPVYNISQNSRTQCSKGQWLDGKSIHLHQLGLGKDVKGGWLYPDDGQVDSRQLLYGLYQAARILGVNIKNEVIVHNLLKKENKVIGVYTNKGNFKANTYILAGGAWVNNFLSLPVRPLKGQMLAVKIPKQYSLQKILYGTQVYLVPRKNRRLIIGATSEDLGWMSGNTSKEIEKLIKKSMKLLPDVVNWPIQEFWWGYRPVTPDKLPILGYYNYDNLIIATGHYRNGILLAPITASLIAELVTNKKNNPLLTNFSGARFKNKSFSLQHL</sequence>
<dbReference type="GO" id="GO:0043799">
    <property type="term" value="F:glycine oxidase activity"/>
    <property type="evidence" value="ECO:0007669"/>
    <property type="project" value="UniProtKB-EC"/>
</dbReference>
<dbReference type="NCBIfam" id="TIGR02352">
    <property type="entry name" value="thiamin_ThiO"/>
    <property type="match status" value="1"/>
</dbReference>
<gene>
    <name evidence="7" type="ordered locus">UCYN_06790</name>
</gene>
<feature type="domain" description="FAD dependent oxidoreductase" evidence="6">
    <location>
        <begin position="8"/>
        <end position="337"/>
    </location>
</feature>
<dbReference type="GO" id="GO:0050660">
    <property type="term" value="F:flavin adenine dinucleotide binding"/>
    <property type="evidence" value="ECO:0007669"/>
    <property type="project" value="InterPro"/>
</dbReference>
<name>D3EPH6_ATETH</name>
<evidence type="ECO:0000256" key="1">
    <source>
        <dbReference type="ARBA" id="ARBA00004948"/>
    </source>
</evidence>
<dbReference type="PATRIC" id="fig|713887.8.peg.634"/>
<proteinExistence type="predicted"/>
<keyword evidence="2" id="KW-0784">Thiamine biosynthesis</keyword>
<dbReference type="UniPathway" id="UPA00060"/>
<evidence type="ECO:0000256" key="5">
    <source>
        <dbReference type="ARBA" id="ARBA00050018"/>
    </source>
</evidence>
<dbReference type="OrthoDB" id="9805935at2"/>
<evidence type="ECO:0000256" key="4">
    <source>
        <dbReference type="ARBA" id="ARBA00049872"/>
    </source>
</evidence>
<dbReference type="GO" id="GO:0009228">
    <property type="term" value="P:thiamine biosynthetic process"/>
    <property type="evidence" value="ECO:0007669"/>
    <property type="project" value="UniProtKB-KW"/>
</dbReference>
<comment type="catalytic activity">
    <reaction evidence="4">
        <text>glycine + O2 + H2O = glyoxylate + H2O2 + NH4(+)</text>
        <dbReference type="Rhea" id="RHEA:11532"/>
        <dbReference type="ChEBI" id="CHEBI:15377"/>
        <dbReference type="ChEBI" id="CHEBI:15379"/>
        <dbReference type="ChEBI" id="CHEBI:16240"/>
        <dbReference type="ChEBI" id="CHEBI:28938"/>
        <dbReference type="ChEBI" id="CHEBI:36655"/>
        <dbReference type="ChEBI" id="CHEBI:57305"/>
        <dbReference type="EC" id="1.4.3.19"/>
    </reaction>
</comment>
<dbReference type="PANTHER" id="PTHR13847:SF289">
    <property type="entry name" value="GLYCINE OXIDASE"/>
    <property type="match status" value="1"/>
</dbReference>
<dbReference type="PANTHER" id="PTHR13847">
    <property type="entry name" value="SARCOSINE DEHYDROGENASE-RELATED"/>
    <property type="match status" value="1"/>
</dbReference>
<dbReference type="HOGENOM" id="CLU_007884_4_5_3"/>
<evidence type="ECO:0000256" key="2">
    <source>
        <dbReference type="ARBA" id="ARBA00022977"/>
    </source>
</evidence>
<dbReference type="KEGG" id="cyu:UCYN_06790"/>
<dbReference type="AlphaFoldDB" id="D3EPH6"/>
<reference evidence="7 8" key="1">
    <citation type="journal article" date="2010" name="Nature">
        <title>Metabolic streamlining in an open-ocean nitrogen-fixing cyanobacterium.</title>
        <authorList>
            <person name="Tripp H.J."/>
            <person name="Bench S.R."/>
            <person name="Turk K.A."/>
            <person name="Foster R.A."/>
            <person name="Desany B.A."/>
            <person name="Niazi F."/>
            <person name="Affourtit J.P."/>
            <person name="Zehr J.P."/>
        </authorList>
    </citation>
    <scope>NUCLEOTIDE SEQUENCE [LARGE SCALE GENOMIC DNA]</scope>
    <source>
        <strain evidence="8">ALOHA</strain>
    </source>
</reference>
<protein>
    <recommendedName>
        <fullName evidence="5">glycine oxidase</fullName>
        <ecNumber evidence="5">1.4.3.19</ecNumber>
    </recommendedName>
</protein>
<dbReference type="Pfam" id="PF01266">
    <property type="entry name" value="DAO"/>
    <property type="match status" value="1"/>
</dbReference>
<organism evidence="8">
    <name type="scientific">Atelocyanobacterium thalassa (isolate ALOHA)</name>
    <dbReference type="NCBI Taxonomy" id="1453429"/>
    <lineage>
        <taxon>Bacteria</taxon>
        <taxon>Bacillati</taxon>
        <taxon>Cyanobacteriota</taxon>
        <taxon>Cyanophyceae</taxon>
        <taxon>Oscillatoriophycideae</taxon>
        <taxon>Chroococcales</taxon>
        <taxon>Aphanothecaceae</taxon>
        <taxon>Candidatus Atelocyanobacterium</taxon>
        <taxon>Candidatus Atelocyanobacterium thalassae</taxon>
    </lineage>
</organism>